<keyword evidence="3 6" id="KW-0418">Kinase</keyword>
<comment type="caution">
    <text evidence="6">The sequence shown here is derived from an EMBL/GenBank/DDBJ whole genome shotgun (WGS) entry which is preliminary data.</text>
</comment>
<dbReference type="PROSITE" id="PS00108">
    <property type="entry name" value="PROTEIN_KINASE_ST"/>
    <property type="match status" value="1"/>
</dbReference>
<dbReference type="InterPro" id="IPR011009">
    <property type="entry name" value="Kinase-like_dom_sf"/>
</dbReference>
<dbReference type="Pfam" id="PF00069">
    <property type="entry name" value="Pkinase"/>
    <property type="match status" value="1"/>
</dbReference>
<evidence type="ECO:0000256" key="2">
    <source>
        <dbReference type="ARBA" id="ARBA00022741"/>
    </source>
</evidence>
<dbReference type="GO" id="GO:0004672">
    <property type="term" value="F:protein kinase activity"/>
    <property type="evidence" value="ECO:0007669"/>
    <property type="project" value="InterPro"/>
</dbReference>
<evidence type="ECO:0000256" key="4">
    <source>
        <dbReference type="ARBA" id="ARBA00022840"/>
    </source>
</evidence>
<evidence type="ECO:0000313" key="6">
    <source>
        <dbReference type="EMBL" id="HIU99389.1"/>
    </source>
</evidence>
<sequence length="500" mass="54869">MMSYHGYTVDAAFLDAAGKICWRDTGNGEYVIGRKGTAKYFIKRNHAYRRPLRGEKCDALKKRNAEGAKFIEDKQKKLLARMRKMTLESGIAREVDHFWDDESNKFVTVSVFVGGAVEYSSFTNAERLEVARQLAEALATLHEAKVAHCDIKLKNIVFVRDSSGKPRAVLIDFDNAYPEEALPQDDSIPFSEGYEAPEVVAHLDDSVTDPEAERITPSIDVFSLGVVFSELLLGARPSFEGVKADTLGEALKACGKAVVPHADTIVCPATRLTAGDLIGAMIAPRRSMRPTARRVAEALAGKTTLTAPIFEVVMKLSPADGRRAVLDEAKVAAECEAFVFSDGVYRVRKKGAEECKMTLEDLAAAGYAEWNKIILGAPRPGDELEFLSEDELRARDIISIEPGEKGYYVRRLVTAGIVSAAGLVRDGLAVRKEDKLSLGVLFPADARTLKVNAPELARQGYKEIKQGADGKYRLIRADGSEVIRNINGLRLSFLVVRKDA</sequence>
<organism evidence="6 7">
    <name type="scientific">Candidatus Limadaptatus stercoripullorum</name>
    <dbReference type="NCBI Taxonomy" id="2840846"/>
    <lineage>
        <taxon>Bacteria</taxon>
        <taxon>Bacillati</taxon>
        <taxon>Bacillota</taxon>
        <taxon>Clostridia</taxon>
        <taxon>Eubacteriales</taxon>
        <taxon>Candidatus Limadaptatus</taxon>
    </lineage>
</organism>
<evidence type="ECO:0000313" key="7">
    <source>
        <dbReference type="Proteomes" id="UP000886857"/>
    </source>
</evidence>
<evidence type="ECO:0000256" key="1">
    <source>
        <dbReference type="ARBA" id="ARBA00022679"/>
    </source>
</evidence>
<reference evidence="6" key="1">
    <citation type="submission" date="2020-10" db="EMBL/GenBank/DDBJ databases">
        <authorList>
            <person name="Gilroy R."/>
        </authorList>
    </citation>
    <scope>NUCLEOTIDE SEQUENCE</scope>
    <source>
        <strain evidence="6">10406</strain>
    </source>
</reference>
<dbReference type="InterPro" id="IPR000719">
    <property type="entry name" value="Prot_kinase_dom"/>
</dbReference>
<dbReference type="GO" id="GO:0005524">
    <property type="term" value="F:ATP binding"/>
    <property type="evidence" value="ECO:0007669"/>
    <property type="project" value="UniProtKB-KW"/>
</dbReference>
<name>A0A9D1NAR7_9FIRM</name>
<dbReference type="InterPro" id="IPR008271">
    <property type="entry name" value="Ser/Thr_kinase_AS"/>
</dbReference>
<gene>
    <name evidence="6" type="ORF">IAC73_06070</name>
</gene>
<evidence type="ECO:0000259" key="5">
    <source>
        <dbReference type="PROSITE" id="PS50011"/>
    </source>
</evidence>
<feature type="domain" description="Protein kinase" evidence="5">
    <location>
        <begin position="1"/>
        <end position="310"/>
    </location>
</feature>
<keyword evidence="1" id="KW-0808">Transferase</keyword>
<proteinExistence type="predicted"/>
<dbReference type="PROSITE" id="PS50011">
    <property type="entry name" value="PROTEIN_KINASE_DOM"/>
    <property type="match status" value="1"/>
</dbReference>
<keyword evidence="2" id="KW-0547">Nucleotide-binding</keyword>
<dbReference type="InterPro" id="IPR050205">
    <property type="entry name" value="CDPK_Ser/Thr_kinases"/>
</dbReference>
<keyword evidence="4" id="KW-0067">ATP-binding</keyword>
<protein>
    <submittedName>
        <fullName evidence="6">Protein kinase</fullName>
    </submittedName>
</protein>
<dbReference type="SUPFAM" id="SSF56112">
    <property type="entry name" value="Protein kinase-like (PK-like)"/>
    <property type="match status" value="1"/>
</dbReference>
<evidence type="ECO:0000256" key="3">
    <source>
        <dbReference type="ARBA" id="ARBA00022777"/>
    </source>
</evidence>
<dbReference type="PANTHER" id="PTHR24349">
    <property type="entry name" value="SERINE/THREONINE-PROTEIN KINASE"/>
    <property type="match status" value="1"/>
</dbReference>
<dbReference type="Proteomes" id="UP000886857">
    <property type="component" value="Unassembled WGS sequence"/>
</dbReference>
<accession>A0A9D1NAR7</accession>
<dbReference type="Gene3D" id="1.10.510.10">
    <property type="entry name" value="Transferase(Phosphotransferase) domain 1"/>
    <property type="match status" value="1"/>
</dbReference>
<dbReference type="AlphaFoldDB" id="A0A9D1NAR7"/>
<dbReference type="EMBL" id="DVOE01000090">
    <property type="protein sequence ID" value="HIU99389.1"/>
    <property type="molecule type" value="Genomic_DNA"/>
</dbReference>
<dbReference type="SMART" id="SM00220">
    <property type="entry name" value="S_TKc"/>
    <property type="match status" value="1"/>
</dbReference>
<reference evidence="6" key="2">
    <citation type="journal article" date="2021" name="PeerJ">
        <title>Extensive microbial diversity within the chicken gut microbiome revealed by metagenomics and culture.</title>
        <authorList>
            <person name="Gilroy R."/>
            <person name="Ravi A."/>
            <person name="Getino M."/>
            <person name="Pursley I."/>
            <person name="Horton D.L."/>
            <person name="Alikhan N.F."/>
            <person name="Baker D."/>
            <person name="Gharbi K."/>
            <person name="Hall N."/>
            <person name="Watson M."/>
            <person name="Adriaenssens E.M."/>
            <person name="Foster-Nyarko E."/>
            <person name="Jarju S."/>
            <person name="Secka A."/>
            <person name="Antonio M."/>
            <person name="Oren A."/>
            <person name="Chaudhuri R.R."/>
            <person name="La Ragione R."/>
            <person name="Hildebrand F."/>
            <person name="Pallen M.J."/>
        </authorList>
    </citation>
    <scope>NUCLEOTIDE SEQUENCE</scope>
    <source>
        <strain evidence="6">10406</strain>
    </source>
</reference>